<reference evidence="2" key="1">
    <citation type="submission" date="2021-04" db="EMBL/GenBank/DDBJ databases">
        <authorList>
            <person name="Zhang D.-C."/>
        </authorList>
    </citation>
    <scope>NUCLEOTIDE SEQUENCE</scope>
    <source>
        <strain evidence="2">CGMCC 1.15697</strain>
    </source>
</reference>
<dbReference type="Proteomes" id="UP000672602">
    <property type="component" value="Unassembled WGS sequence"/>
</dbReference>
<dbReference type="PANTHER" id="PTHR13812">
    <property type="entry name" value="KETIMINE REDUCTASE MU-CRYSTALLIN"/>
    <property type="match status" value="1"/>
</dbReference>
<protein>
    <submittedName>
        <fullName evidence="2">Ornithine cyclodeaminase</fullName>
    </submittedName>
</protein>
<dbReference type="PANTHER" id="PTHR13812:SF19">
    <property type="entry name" value="KETIMINE REDUCTASE MU-CRYSTALLIN"/>
    <property type="match status" value="1"/>
</dbReference>
<dbReference type="Gene3D" id="3.30.1780.10">
    <property type="entry name" value="ornithine cyclodeaminase, domain 1"/>
    <property type="match status" value="1"/>
</dbReference>
<name>A0A8J7SKF2_9PROT</name>
<dbReference type="SUPFAM" id="SSF51735">
    <property type="entry name" value="NAD(P)-binding Rossmann-fold domains"/>
    <property type="match status" value="1"/>
</dbReference>
<dbReference type="InterPro" id="IPR036291">
    <property type="entry name" value="NAD(P)-bd_dom_sf"/>
</dbReference>
<dbReference type="RefSeq" id="WP_210680713.1">
    <property type="nucleotide sequence ID" value="NZ_JAGMWN010000001.1"/>
</dbReference>
<gene>
    <name evidence="2" type="ORF">KAJ83_04075</name>
</gene>
<dbReference type="GO" id="GO:0016491">
    <property type="term" value="F:oxidoreductase activity"/>
    <property type="evidence" value="ECO:0007669"/>
    <property type="project" value="UniProtKB-ARBA"/>
</dbReference>
<dbReference type="AlphaFoldDB" id="A0A8J7SKF2"/>
<comment type="caution">
    <text evidence="2">The sequence shown here is derived from an EMBL/GenBank/DDBJ whole genome shotgun (WGS) entry which is preliminary data.</text>
</comment>
<comment type="similarity">
    <text evidence="1">Belongs to the ornithine cyclodeaminase/mu-crystallin family.</text>
</comment>
<dbReference type="Gene3D" id="3.40.50.720">
    <property type="entry name" value="NAD(P)-binding Rossmann-like Domain"/>
    <property type="match status" value="1"/>
</dbReference>
<evidence type="ECO:0000313" key="2">
    <source>
        <dbReference type="EMBL" id="MBP5856173.1"/>
    </source>
</evidence>
<proteinExistence type="inferred from homology"/>
<evidence type="ECO:0000256" key="1">
    <source>
        <dbReference type="ARBA" id="ARBA00008903"/>
    </source>
</evidence>
<dbReference type="GO" id="GO:0005737">
    <property type="term" value="C:cytoplasm"/>
    <property type="evidence" value="ECO:0007669"/>
    <property type="project" value="TreeGrafter"/>
</dbReference>
<dbReference type="Pfam" id="PF02423">
    <property type="entry name" value="OCD_Mu_crystall"/>
    <property type="match status" value="1"/>
</dbReference>
<dbReference type="GO" id="GO:0019752">
    <property type="term" value="P:carboxylic acid metabolic process"/>
    <property type="evidence" value="ECO:0007669"/>
    <property type="project" value="UniProtKB-ARBA"/>
</dbReference>
<evidence type="ECO:0000313" key="3">
    <source>
        <dbReference type="Proteomes" id="UP000672602"/>
    </source>
</evidence>
<dbReference type="InterPro" id="IPR003462">
    <property type="entry name" value="ODC_Mu_crystall"/>
</dbReference>
<dbReference type="EMBL" id="JAGMWN010000001">
    <property type="protein sequence ID" value="MBP5856173.1"/>
    <property type="molecule type" value="Genomic_DNA"/>
</dbReference>
<dbReference type="InterPro" id="IPR023401">
    <property type="entry name" value="ODC_N"/>
</dbReference>
<organism evidence="2 3">
    <name type="scientific">Marivibrio halodurans</name>
    <dbReference type="NCBI Taxonomy" id="2039722"/>
    <lineage>
        <taxon>Bacteria</taxon>
        <taxon>Pseudomonadati</taxon>
        <taxon>Pseudomonadota</taxon>
        <taxon>Alphaproteobacteria</taxon>
        <taxon>Rhodospirillales</taxon>
        <taxon>Rhodospirillaceae</taxon>
        <taxon>Marivibrio</taxon>
    </lineage>
</organism>
<accession>A0A8J7SKF2</accession>
<dbReference type="FunFam" id="3.40.50.720:FF:000311">
    <property type="entry name" value="Ornithine cyclodeaminase"/>
    <property type="match status" value="1"/>
</dbReference>
<keyword evidence="3" id="KW-1185">Reference proteome</keyword>
<sequence length="323" mass="33342">MTLPFIVAADVSDRLTWRGVVSALRAGHAGRAGHAEGRPRLDDSLLSRGGEAVLSRVAWIDGLGIGVKTATVFPGNAAADPPGPSVQALMTLFDDATGAPTAVLDGVLVTDWKTAADSALGASLLARPDSRVLTVIGAGTVARNLIAAHRAVLPGLERVMIWNRTAARAHALAEGLRAEGLGAVDVEAVSDLPAAVGRSDIVACATMATAPVLLGDWVRPGTHVDLVGAYRPDMREADDALIAKARLFADCRETTIDHIGEFMIPIAAGVIGRDALLGDLHDLCAGAVGRRDAGEVTLFKNGGGAHLDLMVARHIVSLVPGRG</sequence>